<feature type="region of interest" description="Disordered" evidence="1">
    <location>
        <begin position="180"/>
        <end position="209"/>
    </location>
</feature>
<evidence type="ECO:0000313" key="3">
    <source>
        <dbReference type="Proteomes" id="UP001150538"/>
    </source>
</evidence>
<comment type="caution">
    <text evidence="2">The sequence shown here is derived from an EMBL/GenBank/DDBJ whole genome shotgun (WGS) entry which is preliminary data.</text>
</comment>
<accession>A0A9W8DK92</accession>
<evidence type="ECO:0000313" key="2">
    <source>
        <dbReference type="EMBL" id="KAJ1913443.1"/>
    </source>
</evidence>
<feature type="compositionally biased region" description="Polar residues" evidence="1">
    <location>
        <begin position="191"/>
        <end position="203"/>
    </location>
</feature>
<organism evidence="2 3">
    <name type="scientific">Mycoemilia scoparia</name>
    <dbReference type="NCBI Taxonomy" id="417184"/>
    <lineage>
        <taxon>Eukaryota</taxon>
        <taxon>Fungi</taxon>
        <taxon>Fungi incertae sedis</taxon>
        <taxon>Zoopagomycota</taxon>
        <taxon>Kickxellomycotina</taxon>
        <taxon>Kickxellomycetes</taxon>
        <taxon>Kickxellales</taxon>
        <taxon>Kickxellaceae</taxon>
        <taxon>Mycoemilia</taxon>
    </lineage>
</organism>
<sequence>MSSVPAFFDQYPISELSTSDSWGLLVASVRLATKRNHIFVTPIHLFLTFWSMHESEARLFLLDQDLDPDVIIFGLEELLQELPTTSTIDTSSMQETFKPRTQQQQQHVSSTTKASRRSSPPLQVSLGNCGIQANALYNTSNGIYKRPVSSPSSLYRQYLKQKHNHEVESLLQELTCIAAQQQHQQDDDEGNSGSNVSTRSSTMAPPPLLPPQLSESMNWFVHQLQILADSDYKSKDYTDFWNQAIMDPTLNMMDVDLQDLLVTARLAFTDEEEDQLLVC</sequence>
<feature type="region of interest" description="Disordered" evidence="1">
    <location>
        <begin position="93"/>
        <end position="124"/>
    </location>
</feature>
<proteinExistence type="predicted"/>
<name>A0A9W8DK92_9FUNG</name>
<dbReference type="EMBL" id="JANBPU010000262">
    <property type="protein sequence ID" value="KAJ1913443.1"/>
    <property type="molecule type" value="Genomic_DNA"/>
</dbReference>
<dbReference type="InterPro" id="IPR036628">
    <property type="entry name" value="Clp_N_dom_sf"/>
</dbReference>
<protein>
    <submittedName>
        <fullName evidence="2">Uncharacterized protein</fullName>
    </submittedName>
</protein>
<dbReference type="Proteomes" id="UP001150538">
    <property type="component" value="Unassembled WGS sequence"/>
</dbReference>
<gene>
    <name evidence="2" type="ORF">H4219_005218</name>
</gene>
<keyword evidence="3" id="KW-1185">Reference proteome</keyword>
<dbReference type="Gene3D" id="1.10.1780.10">
    <property type="entry name" value="Clp, N-terminal domain"/>
    <property type="match status" value="1"/>
</dbReference>
<evidence type="ECO:0000256" key="1">
    <source>
        <dbReference type="SAM" id="MobiDB-lite"/>
    </source>
</evidence>
<dbReference type="AlphaFoldDB" id="A0A9W8DK92"/>
<dbReference type="SUPFAM" id="SSF81923">
    <property type="entry name" value="Double Clp-N motif"/>
    <property type="match status" value="1"/>
</dbReference>
<reference evidence="2" key="1">
    <citation type="submission" date="2022-07" db="EMBL/GenBank/DDBJ databases">
        <title>Phylogenomic reconstructions and comparative analyses of Kickxellomycotina fungi.</title>
        <authorList>
            <person name="Reynolds N.K."/>
            <person name="Stajich J.E."/>
            <person name="Barry K."/>
            <person name="Grigoriev I.V."/>
            <person name="Crous P."/>
            <person name="Smith M.E."/>
        </authorList>
    </citation>
    <scope>NUCLEOTIDE SEQUENCE</scope>
    <source>
        <strain evidence="2">NBRC 100468</strain>
    </source>
</reference>